<dbReference type="InterPro" id="IPR036348">
    <property type="entry name" value="WIBG_N_sf"/>
</dbReference>
<sequence>VGDVRIKTKSGETFIAASQRADGTWRKARRVKEGYVPQEEQPRYESPAAQVSRDSKYPIGMTPKETTPHKARTRPTKPTVAFEKPNAPITPRDHMEKKIGNLNRKLRDIDILQARMRASIISKRRKRLKFIRCISHINDILINFFAEYICGTDIWGREFAVFRIHLEVFNICISNKVFPSLYIILVIFHHTKKAKR</sequence>
<dbReference type="SMART" id="SM01273">
    <property type="entry name" value="Mago-bind"/>
    <property type="match status" value="1"/>
</dbReference>
<dbReference type="Proteomes" id="UP000887569">
    <property type="component" value="Unplaced"/>
</dbReference>
<evidence type="ECO:0000259" key="5">
    <source>
        <dbReference type="SMART" id="SM01273"/>
    </source>
</evidence>
<dbReference type="GO" id="GO:1903259">
    <property type="term" value="P:exon-exon junction complex disassembly"/>
    <property type="evidence" value="ECO:0007669"/>
    <property type="project" value="InterPro"/>
</dbReference>
<dbReference type="WBParaSite" id="PgR123_g005_t01">
    <property type="protein sequence ID" value="PgR123_g005_t01"/>
    <property type="gene ID" value="PgR123_g005"/>
</dbReference>
<dbReference type="AlphaFoldDB" id="A0A915CBW8"/>
<keyword evidence="4" id="KW-0472">Membrane</keyword>
<dbReference type="InterPro" id="IPR039333">
    <property type="entry name" value="PYM1"/>
</dbReference>
<dbReference type="Pfam" id="PF09282">
    <property type="entry name" value="Mago-bind"/>
    <property type="match status" value="1"/>
</dbReference>
<dbReference type="PANTHER" id="PTHR22959">
    <property type="entry name" value="PYM PROTEIN"/>
    <property type="match status" value="1"/>
</dbReference>
<feature type="transmembrane region" description="Helical" evidence="4">
    <location>
        <begin position="168"/>
        <end position="188"/>
    </location>
</feature>
<dbReference type="GO" id="GO:0035145">
    <property type="term" value="C:exon-exon junction complex"/>
    <property type="evidence" value="ECO:0007669"/>
    <property type="project" value="TreeGrafter"/>
</dbReference>
<keyword evidence="4" id="KW-0812">Transmembrane</keyword>
<evidence type="ECO:0000313" key="6">
    <source>
        <dbReference type="Proteomes" id="UP000887569"/>
    </source>
</evidence>
<comment type="similarity">
    <text evidence="1">Belongs to the pym family.</text>
</comment>
<keyword evidence="4" id="KW-1133">Transmembrane helix</keyword>
<feature type="region of interest" description="Disordered" evidence="3">
    <location>
        <begin position="33"/>
        <end position="94"/>
    </location>
</feature>
<reference evidence="7" key="1">
    <citation type="submission" date="2022-11" db="UniProtKB">
        <authorList>
            <consortium name="WormBaseParasite"/>
        </authorList>
    </citation>
    <scope>IDENTIFICATION</scope>
</reference>
<dbReference type="InterPro" id="IPR015362">
    <property type="entry name" value="WIBG_mago-bd"/>
</dbReference>
<evidence type="ECO:0000313" key="7">
    <source>
        <dbReference type="WBParaSite" id="PgR123_g005_t01"/>
    </source>
</evidence>
<accession>A0A915CBW8</accession>
<evidence type="ECO:0000256" key="1">
    <source>
        <dbReference type="ARBA" id="ARBA00009394"/>
    </source>
</evidence>
<evidence type="ECO:0000256" key="2">
    <source>
        <dbReference type="ARBA" id="ARBA00018898"/>
    </source>
</evidence>
<name>A0A915CBW8_PARUN</name>
<evidence type="ECO:0000256" key="4">
    <source>
        <dbReference type="SAM" id="Phobius"/>
    </source>
</evidence>
<organism evidence="6 7">
    <name type="scientific">Parascaris univalens</name>
    <name type="common">Nematode worm</name>
    <dbReference type="NCBI Taxonomy" id="6257"/>
    <lineage>
        <taxon>Eukaryota</taxon>
        <taxon>Metazoa</taxon>
        <taxon>Ecdysozoa</taxon>
        <taxon>Nematoda</taxon>
        <taxon>Chromadorea</taxon>
        <taxon>Rhabditida</taxon>
        <taxon>Spirurina</taxon>
        <taxon>Ascaridomorpha</taxon>
        <taxon>Ascaridoidea</taxon>
        <taxon>Ascarididae</taxon>
        <taxon>Parascaris</taxon>
    </lineage>
</organism>
<proteinExistence type="inferred from homology"/>
<keyword evidence="6" id="KW-1185">Reference proteome</keyword>
<dbReference type="GO" id="GO:0005737">
    <property type="term" value="C:cytoplasm"/>
    <property type="evidence" value="ECO:0007669"/>
    <property type="project" value="TreeGrafter"/>
</dbReference>
<dbReference type="SUPFAM" id="SSF101931">
    <property type="entry name" value="Pym (Within the bgcn gene intron protein, WIBG), N-terminal domain"/>
    <property type="match status" value="1"/>
</dbReference>
<feature type="transmembrane region" description="Helical" evidence="4">
    <location>
        <begin position="130"/>
        <end position="148"/>
    </location>
</feature>
<evidence type="ECO:0000256" key="3">
    <source>
        <dbReference type="SAM" id="MobiDB-lite"/>
    </source>
</evidence>
<dbReference type="PANTHER" id="PTHR22959:SF0">
    <property type="entry name" value="PARTNER OF Y14 AND MAGO"/>
    <property type="match status" value="1"/>
</dbReference>
<protein>
    <recommendedName>
        <fullName evidence="2">Partner of Y14 and mago</fullName>
    </recommendedName>
</protein>
<feature type="domain" description="WIBG Mago-binding" evidence="5">
    <location>
        <begin position="11"/>
        <end position="37"/>
    </location>
</feature>
<dbReference type="GO" id="GO:0003723">
    <property type="term" value="F:RNA binding"/>
    <property type="evidence" value="ECO:0007669"/>
    <property type="project" value="TreeGrafter"/>
</dbReference>